<keyword evidence="3" id="KW-0227">DNA damage</keyword>
<evidence type="ECO:0000259" key="4">
    <source>
        <dbReference type="Pfam" id="PF13538"/>
    </source>
</evidence>
<comment type="similarity">
    <text evidence="3">Belongs to the RecD family.</text>
</comment>
<comment type="catalytic activity">
    <reaction evidence="3">
        <text>ATP + H2O = ADP + phosphate + H(+)</text>
        <dbReference type="Rhea" id="RHEA:13065"/>
        <dbReference type="ChEBI" id="CHEBI:15377"/>
        <dbReference type="ChEBI" id="CHEBI:15378"/>
        <dbReference type="ChEBI" id="CHEBI:30616"/>
        <dbReference type="ChEBI" id="CHEBI:43474"/>
        <dbReference type="ChEBI" id="CHEBI:456216"/>
        <dbReference type="EC" id="5.6.2.3"/>
    </reaction>
</comment>
<dbReference type="InterPro" id="IPR027417">
    <property type="entry name" value="P-loop_NTPase"/>
</dbReference>
<proteinExistence type="inferred from homology"/>
<sequence>MKRTEPSYIEMAKEIITYFPHIQKKHEQLIADLVEANQNGDLYLSVKDGYSIESFENQFPFYVDVVENERRLYFQKTYKEKIHFENKVKTLLTNHKDNKQNTKPEIHKIESIISQLEIQFRNPLAMEQKQAVVESITSSLRVIAGGPGTGKTTVVSFILKVLGELHRLPTPSRIALVAPTGRAAQRLTESIQKNLSYFTDTKDLVFSLRGQTIHNLLKYFPDAKKPYYGDKRYLPFDLIIMDETSMVDMTLMNLFLDSISYNTHLILLGDKNQLPSVGQGEVLADLLTEFKKRGEFISELKTNHRSSASSEFSKFAELVKDSFDSPNMSPSFPHPKILESTKHNEDGNDFIWLQKEKTKPTDTITFKDWKGEDFIQFLWKEFFLPTAVLSTALNWKKEDLTANNNRETLEGMISEYRCLTILRNGYYGIEALQSRILELAKKQLTSFNANPKNIEYRHLAKSFYFEGMPIIVKRNDQIRKLFNGDIGLVLKIDSELRAVFSIENRLYSFALDTLPEHEPAFFLTIHKSQGSEYNTILLYLPPITSFDSLETKEIPILNRRILYTAVTRAKKKVILMGNYDTWNLGLLTFRKRNTGFQLTSIL</sequence>
<dbReference type="Pfam" id="PF13245">
    <property type="entry name" value="AAA_19"/>
    <property type="match status" value="1"/>
</dbReference>
<dbReference type="CDD" id="cd18809">
    <property type="entry name" value="SF1_C_RecD"/>
    <property type="match status" value="1"/>
</dbReference>
<dbReference type="Proteomes" id="UP000298112">
    <property type="component" value="Unassembled WGS sequence"/>
</dbReference>
<comment type="miscellaneous">
    <text evidence="3">In the RecBCD complex, RecB has a slow 3'-5' helicase, an exonuclease activity and loads RecA onto ssDNA, RecD has a fast 5'-3' helicase activity, while RecC stimulates the ATPase and processivity of the RecB helicase and contributes to recognition of the Chi site.</text>
</comment>
<evidence type="ECO:0000256" key="1">
    <source>
        <dbReference type="ARBA" id="ARBA00022741"/>
    </source>
</evidence>
<evidence type="ECO:0000256" key="3">
    <source>
        <dbReference type="HAMAP-Rule" id="MF_01487"/>
    </source>
</evidence>
<dbReference type="HAMAP" id="MF_01487">
    <property type="entry name" value="RecD"/>
    <property type="match status" value="1"/>
</dbReference>
<dbReference type="InterPro" id="IPR006344">
    <property type="entry name" value="RecD"/>
</dbReference>
<feature type="domain" description="UvrD-like helicase C-terminal" evidence="4">
    <location>
        <begin position="520"/>
        <end position="576"/>
    </location>
</feature>
<dbReference type="Pfam" id="PF13538">
    <property type="entry name" value="UvrD_C_2"/>
    <property type="match status" value="1"/>
</dbReference>
<feature type="binding site" evidence="3">
    <location>
        <begin position="145"/>
        <end position="152"/>
    </location>
    <ligand>
        <name>ATP</name>
        <dbReference type="ChEBI" id="CHEBI:30616"/>
    </ligand>
</feature>
<accession>A0ABY2NIM1</accession>
<keyword evidence="3 5" id="KW-0378">Hydrolase</keyword>
<organism evidence="5 6">
    <name type="scientific">Leptospira vanthielii</name>
    <dbReference type="NCBI Taxonomy" id="293085"/>
    <lineage>
        <taxon>Bacteria</taxon>
        <taxon>Pseudomonadati</taxon>
        <taxon>Spirochaetota</taxon>
        <taxon>Spirochaetia</taxon>
        <taxon>Leptospirales</taxon>
        <taxon>Leptospiraceae</taxon>
        <taxon>Leptospira</taxon>
    </lineage>
</organism>
<dbReference type="PANTHER" id="PTHR43788">
    <property type="entry name" value="DNA2/NAM7 HELICASE FAMILY MEMBER"/>
    <property type="match status" value="1"/>
</dbReference>
<keyword evidence="3" id="KW-0540">Nuclease</keyword>
<comment type="subunit">
    <text evidence="3">Heterotrimer of RecB, RecC and RecD. All subunits contribute to DNA-binding.</text>
</comment>
<dbReference type="RefSeq" id="WP_135661060.1">
    <property type="nucleotide sequence ID" value="NZ_RQHF01000043.1"/>
</dbReference>
<evidence type="ECO:0000313" key="5">
    <source>
        <dbReference type="EMBL" id="TGM45248.1"/>
    </source>
</evidence>
<dbReference type="NCBIfam" id="TIGR01447">
    <property type="entry name" value="recD"/>
    <property type="match status" value="1"/>
</dbReference>
<keyword evidence="3" id="KW-0347">Helicase</keyword>
<dbReference type="Gene3D" id="3.40.50.300">
    <property type="entry name" value="P-loop containing nucleotide triphosphate hydrolases"/>
    <property type="match status" value="2"/>
</dbReference>
<comment type="caution">
    <text evidence="5">The sequence shown here is derived from an EMBL/GenBank/DDBJ whole genome shotgun (WGS) entry which is preliminary data.</text>
</comment>
<keyword evidence="3" id="KW-0269">Exonuclease</keyword>
<dbReference type="SUPFAM" id="SSF52540">
    <property type="entry name" value="P-loop containing nucleoside triphosphate hydrolases"/>
    <property type="match status" value="1"/>
</dbReference>
<protein>
    <recommendedName>
        <fullName evidence="3">RecBCD enzyme subunit RecD</fullName>
        <ecNumber evidence="3">5.6.2.3</ecNumber>
    </recommendedName>
    <alternativeName>
        <fullName evidence="3">DNA 5'-3' helicase subunit RecD</fullName>
    </alternativeName>
    <alternativeName>
        <fullName evidence="3">Exonuclease V subunit RecD</fullName>
        <shortName evidence="3">ExoV subunit RecD</shortName>
    </alternativeName>
    <alternativeName>
        <fullName evidence="3">Helicase/nuclease RecBCD subunit RecD</fullName>
    </alternativeName>
</protein>
<keyword evidence="3" id="KW-0238">DNA-binding</keyword>
<keyword evidence="3" id="KW-0413">Isomerase</keyword>
<name>A0ABY2NIM1_9LEPT</name>
<evidence type="ECO:0000256" key="2">
    <source>
        <dbReference type="ARBA" id="ARBA00022840"/>
    </source>
</evidence>
<dbReference type="PANTHER" id="PTHR43788:SF6">
    <property type="entry name" value="DNA HELICASE B"/>
    <property type="match status" value="1"/>
</dbReference>
<dbReference type="InterPro" id="IPR027785">
    <property type="entry name" value="UvrD-like_helicase_C"/>
</dbReference>
<keyword evidence="2 3" id="KW-0067">ATP-binding</keyword>
<reference evidence="6" key="1">
    <citation type="journal article" date="2019" name="PLoS Negl. Trop. Dis.">
        <title>Revisiting the worldwide diversity of Leptospira species in the environment.</title>
        <authorList>
            <person name="Vincent A.T."/>
            <person name="Schiettekatte O."/>
            <person name="Bourhy P."/>
            <person name="Veyrier F.J."/>
            <person name="Picardeau M."/>
        </authorList>
    </citation>
    <scope>NUCLEOTIDE SEQUENCE [LARGE SCALE GENOMIC DNA]</scope>
    <source>
        <strain evidence="6">201601955</strain>
    </source>
</reference>
<keyword evidence="1 3" id="KW-0547">Nucleotide-binding</keyword>
<evidence type="ECO:0000313" key="6">
    <source>
        <dbReference type="Proteomes" id="UP000298112"/>
    </source>
</evidence>
<dbReference type="EC" id="5.6.2.3" evidence="3"/>
<gene>
    <name evidence="3 5" type="primary">recD</name>
    <name evidence="5" type="ORF">EHQ95_18970</name>
</gene>
<dbReference type="EMBL" id="RQHF01000043">
    <property type="protein sequence ID" value="TGM45248.1"/>
    <property type="molecule type" value="Genomic_DNA"/>
</dbReference>
<dbReference type="InterPro" id="IPR050534">
    <property type="entry name" value="Coronavir_polyprotein_1ab"/>
</dbReference>
<keyword evidence="3" id="KW-0234">DNA repair</keyword>
<comment type="function">
    <text evidence="3">A helicase/nuclease that prepares dsDNA breaks (DSB) for recombinational DNA repair. Binds to DSBs and unwinds DNA via a highly rapid and processive ATP-dependent bidirectional helicase activity. Unwinds dsDNA until it encounters a Chi (crossover hotspot instigator) sequence from the 3' direction. Cuts ssDNA a few nucleotides 3' to the Chi site. The properties and activities of the enzyme are changed at Chi. The Chi-altered holoenzyme produces a long 3'-ssDNA overhang and facilitates RecA-binding to the ssDNA for homologous DNA recombination and repair. Holoenzyme degrades any linearized DNA that is unable to undergo homologous recombination. In the holoenzyme this subunit has ssDNA-dependent ATPase and 5'-3' helicase activity. When added to pre-assembled RecBC greatly stimulates nuclease activity and augments holoenzyme processivity. Negatively regulates the RecA-loading ability of RecBCD.</text>
</comment>
<dbReference type="CDD" id="cd17933">
    <property type="entry name" value="DEXSc_RecD-like"/>
    <property type="match status" value="1"/>
</dbReference>
<keyword evidence="6" id="KW-1185">Reference proteome</keyword>
<dbReference type="Gene3D" id="2.30.30.940">
    <property type="match status" value="1"/>
</dbReference>
<dbReference type="GO" id="GO:0008854">
    <property type="term" value="F:exodeoxyribonuclease V activity"/>
    <property type="evidence" value="ECO:0007669"/>
    <property type="project" value="UniProtKB-EC"/>
</dbReference>